<dbReference type="Gene3D" id="3.30.70.120">
    <property type="match status" value="1"/>
</dbReference>
<name>A0A521FZ68_9BACT</name>
<sequence>MAFWLGFFEVAIWLIVISAVMQRIQATPVLGIFYALGFATGNMVGIKIEGWLALGSIILRVISKDHFHEIADRVRDHGFTVTIFHGEGKYSPVAELYIVCLRRDLKEILHTVQEIEPTAFYVTEQVSAVNKIYRPIMPHSTGLWKVFKKK</sequence>
<evidence type="ECO:0000256" key="1">
    <source>
        <dbReference type="ARBA" id="ARBA00004651"/>
    </source>
</evidence>
<dbReference type="InterPro" id="IPR044035">
    <property type="entry name" value="DUF5698"/>
</dbReference>
<evidence type="ECO:0000256" key="4">
    <source>
        <dbReference type="ARBA" id="ARBA00022989"/>
    </source>
</evidence>
<dbReference type="InterPro" id="IPR019264">
    <property type="entry name" value="DUF2179"/>
</dbReference>
<evidence type="ECO:0000313" key="8">
    <source>
        <dbReference type="EMBL" id="TAA74059.1"/>
    </source>
</evidence>
<dbReference type="GO" id="GO:0005886">
    <property type="term" value="C:plasma membrane"/>
    <property type="evidence" value="ECO:0007669"/>
    <property type="project" value="UniProtKB-SubCell"/>
</dbReference>
<keyword evidence="2" id="KW-1003">Cell membrane</keyword>
<organism evidence="8 9">
    <name type="scientific">Candidatus Electronema aureum</name>
    <dbReference type="NCBI Taxonomy" id="2005002"/>
    <lineage>
        <taxon>Bacteria</taxon>
        <taxon>Pseudomonadati</taxon>
        <taxon>Thermodesulfobacteriota</taxon>
        <taxon>Desulfobulbia</taxon>
        <taxon>Desulfobulbales</taxon>
        <taxon>Desulfobulbaceae</taxon>
        <taxon>Candidatus Electronema</taxon>
    </lineage>
</organism>
<dbReference type="InterPro" id="IPR015867">
    <property type="entry name" value="N-reg_PII/ATP_PRibTrfase_C"/>
</dbReference>
<evidence type="ECO:0000256" key="2">
    <source>
        <dbReference type="ARBA" id="ARBA00022475"/>
    </source>
</evidence>
<keyword evidence="3" id="KW-0812">Transmembrane</keyword>
<evidence type="ECO:0000259" key="6">
    <source>
        <dbReference type="Pfam" id="PF10035"/>
    </source>
</evidence>
<feature type="domain" description="DUF5698" evidence="7">
    <location>
        <begin position="1"/>
        <end position="46"/>
    </location>
</feature>
<gene>
    <name evidence="8" type="ORF">CDV28_1418</name>
</gene>
<dbReference type="EMBL" id="NQJD01000041">
    <property type="protein sequence ID" value="TAA74059.1"/>
    <property type="molecule type" value="Genomic_DNA"/>
</dbReference>
<reference evidence="8" key="1">
    <citation type="submission" date="2017-07" db="EMBL/GenBank/DDBJ databases">
        <title>The cable genome - Insights into the physiology and evolution of filamentous bacteria capable of sulfide oxidation via long distance electron transfer.</title>
        <authorList>
            <person name="Thorup C."/>
            <person name="Bjerg J.T."/>
            <person name="Schreiber L."/>
            <person name="Nielsen L.P."/>
            <person name="Kjeldsen K.U."/>
            <person name="Boesen T."/>
            <person name="Boggild A."/>
            <person name="Meysman F."/>
            <person name="Geelhoed J."/>
            <person name="Schramm A."/>
        </authorList>
    </citation>
    <scope>NUCLEOTIDE SEQUENCE [LARGE SCALE GENOMIC DNA]</scope>
    <source>
        <strain evidence="8">GS</strain>
    </source>
</reference>
<evidence type="ECO:0000313" key="9">
    <source>
        <dbReference type="Proteomes" id="UP000316238"/>
    </source>
</evidence>
<keyword evidence="9" id="KW-1185">Reference proteome</keyword>
<dbReference type="PANTHER" id="PTHR40060:SF1">
    <property type="entry name" value="UPF0316 PROTEIN YEBE"/>
    <property type="match status" value="1"/>
</dbReference>
<keyword evidence="5" id="KW-0472">Membrane</keyword>
<dbReference type="Proteomes" id="UP000316238">
    <property type="component" value="Unassembled WGS sequence"/>
</dbReference>
<accession>A0A521FZ68</accession>
<evidence type="ECO:0000259" key="7">
    <source>
        <dbReference type="Pfam" id="PF18955"/>
    </source>
</evidence>
<protein>
    <recommendedName>
        <fullName evidence="10">DUF2179 domain-containing protein</fullName>
    </recommendedName>
</protein>
<comment type="caution">
    <text evidence="8">The sequence shown here is derived from an EMBL/GenBank/DDBJ whole genome shotgun (WGS) entry which is preliminary data.</text>
</comment>
<dbReference type="CDD" id="cd16381">
    <property type="entry name" value="YitT_C_like_1"/>
    <property type="match status" value="1"/>
</dbReference>
<dbReference type="InterPro" id="IPR022930">
    <property type="entry name" value="UPF0316"/>
</dbReference>
<evidence type="ECO:0000256" key="5">
    <source>
        <dbReference type="ARBA" id="ARBA00023136"/>
    </source>
</evidence>
<evidence type="ECO:0008006" key="10">
    <source>
        <dbReference type="Google" id="ProtNLM"/>
    </source>
</evidence>
<dbReference type="PANTHER" id="PTHR40060">
    <property type="entry name" value="UPF0316 PROTEIN YEBE"/>
    <property type="match status" value="1"/>
</dbReference>
<proteinExistence type="predicted"/>
<dbReference type="AlphaFoldDB" id="A0A521FZ68"/>
<feature type="domain" description="DUF2179" evidence="6">
    <location>
        <begin position="80"/>
        <end position="129"/>
    </location>
</feature>
<keyword evidence="4" id="KW-1133">Transmembrane helix</keyword>
<dbReference type="Pfam" id="PF18955">
    <property type="entry name" value="DUF5698"/>
    <property type="match status" value="1"/>
</dbReference>
<evidence type="ECO:0000256" key="3">
    <source>
        <dbReference type="ARBA" id="ARBA00022692"/>
    </source>
</evidence>
<comment type="subcellular location">
    <subcellularLocation>
        <location evidence="1">Cell membrane</location>
        <topology evidence="1">Multi-pass membrane protein</topology>
    </subcellularLocation>
</comment>
<dbReference type="Pfam" id="PF10035">
    <property type="entry name" value="DUF2179"/>
    <property type="match status" value="1"/>
</dbReference>